<dbReference type="EMBL" id="FOAZ01000002">
    <property type="protein sequence ID" value="SEK55964.1"/>
    <property type="molecule type" value="Genomic_DNA"/>
</dbReference>
<accession>A0A1H7I0Q4</accession>
<keyword evidence="2" id="KW-1185">Reference proteome</keyword>
<dbReference type="Proteomes" id="UP000183015">
    <property type="component" value="Unassembled WGS sequence"/>
</dbReference>
<protein>
    <submittedName>
        <fullName evidence="1">Uncharacterized protein</fullName>
    </submittedName>
</protein>
<gene>
    <name evidence="1" type="ORF">SAMN05414137_102443</name>
</gene>
<sequence length="168" mass="18317">MSAGRFHSYLLTGDGIVEMRPTWMVTTRLPATANVISSALGGAAQARPADRPGVLVATTVAKVGIIIDAVDSIRFDMKQWIDGRLTHHCDTRVFLSPEEKEGLPCGCPTSIADLKSRATVDRGPRPDTNIRFRLVLAPGLGIFEYKTRGWTLLTDHACNLSCLLERLA</sequence>
<dbReference type="RefSeq" id="WP_052438409.1">
    <property type="nucleotide sequence ID" value="NZ_BBPN01000005.1"/>
</dbReference>
<name>A0A1H7I0Q4_STRJI</name>
<reference evidence="2" key="1">
    <citation type="submission" date="2016-10" db="EMBL/GenBank/DDBJ databases">
        <authorList>
            <person name="Varghese N."/>
        </authorList>
    </citation>
    <scope>NUCLEOTIDE SEQUENCE [LARGE SCALE GENOMIC DNA]</scope>
    <source>
        <strain evidence="2">DSM 45096 / BCRC 16803 / CGMCC 4.1857 / CIP 109030 / JCM 12277 / KCTC 19219 / NBRC 100920 / 33214</strain>
    </source>
</reference>
<organism evidence="1 2">
    <name type="scientific">Streptacidiphilus jiangxiensis</name>
    <dbReference type="NCBI Taxonomy" id="235985"/>
    <lineage>
        <taxon>Bacteria</taxon>
        <taxon>Bacillati</taxon>
        <taxon>Actinomycetota</taxon>
        <taxon>Actinomycetes</taxon>
        <taxon>Kitasatosporales</taxon>
        <taxon>Streptomycetaceae</taxon>
        <taxon>Streptacidiphilus</taxon>
    </lineage>
</organism>
<dbReference type="OrthoDB" id="3688760at2"/>
<evidence type="ECO:0000313" key="1">
    <source>
        <dbReference type="EMBL" id="SEK55964.1"/>
    </source>
</evidence>
<proteinExistence type="predicted"/>
<dbReference type="AlphaFoldDB" id="A0A1H7I0Q4"/>
<evidence type="ECO:0000313" key="2">
    <source>
        <dbReference type="Proteomes" id="UP000183015"/>
    </source>
</evidence>